<sequence length="215" mass="23897">FSGVIIILVGLSFGAFWDDSDDEDRDYTGYSSESSHEGVKKASSSPYCKALLEAILTGSDSAEYLARQVGSQCVTGIFDIENNERYDEALPLHFIALMENRENVAIILFQEGANVYEADGAGNTSLHLATLHNLNRAFTNILEKMNNDVIIWGRTRKQQQLDRLNDDGETALHIAVKLQSIQMVTTLQNAGANPEIPVLNGNTALEMAIFEWRRR</sequence>
<dbReference type="Gene3D" id="1.25.40.20">
    <property type="entry name" value="Ankyrin repeat-containing domain"/>
    <property type="match status" value="1"/>
</dbReference>
<evidence type="ECO:0000256" key="3">
    <source>
        <dbReference type="PROSITE-ProRule" id="PRU00023"/>
    </source>
</evidence>
<evidence type="ECO:0000313" key="5">
    <source>
        <dbReference type="EMBL" id="CRZ01254.1"/>
    </source>
</evidence>
<dbReference type="InterPro" id="IPR051070">
    <property type="entry name" value="NF-kappa-B_inhibitor"/>
</dbReference>
<dbReference type="InterPro" id="IPR036770">
    <property type="entry name" value="Ankyrin_rpt-contain_sf"/>
</dbReference>
<evidence type="ECO:0000256" key="1">
    <source>
        <dbReference type="ARBA" id="ARBA00022737"/>
    </source>
</evidence>
<protein>
    <submittedName>
        <fullName evidence="5">Uncharacterized protein</fullName>
    </submittedName>
</protein>
<proteinExistence type="predicted"/>
<feature type="non-terminal residue" evidence="5">
    <location>
        <position position="215"/>
    </location>
</feature>
<keyword evidence="2 3" id="KW-0040">ANK repeat</keyword>
<feature type="signal peptide" evidence="4">
    <location>
        <begin position="1"/>
        <end position="22"/>
    </location>
</feature>
<evidence type="ECO:0000256" key="4">
    <source>
        <dbReference type="SAM" id="SignalP"/>
    </source>
</evidence>
<dbReference type="EMBL" id="HACM01000812">
    <property type="protein sequence ID" value="CRZ01254.1"/>
    <property type="molecule type" value="Transcribed_RNA"/>
</dbReference>
<dbReference type="PANTHER" id="PTHR46680">
    <property type="entry name" value="NF-KAPPA-B INHIBITOR ALPHA"/>
    <property type="match status" value="1"/>
</dbReference>
<keyword evidence="1" id="KW-0677">Repeat</keyword>
<dbReference type="GO" id="GO:0051059">
    <property type="term" value="F:NF-kappaB binding"/>
    <property type="evidence" value="ECO:0007669"/>
    <property type="project" value="TreeGrafter"/>
</dbReference>
<dbReference type="PROSITE" id="PS50088">
    <property type="entry name" value="ANK_REPEAT"/>
    <property type="match status" value="1"/>
</dbReference>
<dbReference type="Pfam" id="PF00023">
    <property type="entry name" value="Ank"/>
    <property type="match status" value="1"/>
</dbReference>
<dbReference type="GO" id="GO:0071356">
    <property type="term" value="P:cellular response to tumor necrosis factor"/>
    <property type="evidence" value="ECO:0007669"/>
    <property type="project" value="TreeGrafter"/>
</dbReference>
<dbReference type="GO" id="GO:0005829">
    <property type="term" value="C:cytosol"/>
    <property type="evidence" value="ECO:0007669"/>
    <property type="project" value="TreeGrafter"/>
</dbReference>
<organism evidence="5">
    <name type="scientific">Spongospora subterranea</name>
    <dbReference type="NCBI Taxonomy" id="70186"/>
    <lineage>
        <taxon>Eukaryota</taxon>
        <taxon>Sar</taxon>
        <taxon>Rhizaria</taxon>
        <taxon>Endomyxa</taxon>
        <taxon>Phytomyxea</taxon>
        <taxon>Plasmodiophorida</taxon>
        <taxon>Plasmodiophoridae</taxon>
        <taxon>Spongospora</taxon>
    </lineage>
</organism>
<evidence type="ECO:0000256" key="2">
    <source>
        <dbReference type="ARBA" id="ARBA00023043"/>
    </source>
</evidence>
<keyword evidence="4" id="KW-0732">Signal</keyword>
<dbReference type="AlphaFoldDB" id="A0A0H5R0E8"/>
<dbReference type="PROSITE" id="PS50297">
    <property type="entry name" value="ANK_REP_REGION"/>
    <property type="match status" value="1"/>
</dbReference>
<dbReference type="PANTHER" id="PTHR46680:SF3">
    <property type="entry name" value="NF-KAPPA-B INHIBITOR CACTUS"/>
    <property type="match status" value="1"/>
</dbReference>
<reference evidence="5" key="1">
    <citation type="submission" date="2015-04" db="EMBL/GenBank/DDBJ databases">
        <title>The genome sequence of the plant pathogenic Rhizarian Plasmodiophora brassicae reveals insights in its biotrophic life cycle and the origin of chitin synthesis.</title>
        <authorList>
            <person name="Schwelm A."/>
            <person name="Fogelqvist J."/>
            <person name="Knaust A."/>
            <person name="Julke S."/>
            <person name="Lilja T."/>
            <person name="Dhandapani V."/>
            <person name="Bonilla-Rosso G."/>
            <person name="Karlsson M."/>
            <person name="Shevchenko A."/>
            <person name="Choi S.R."/>
            <person name="Kim H.G."/>
            <person name="Park J.Y."/>
            <person name="Lim Y.P."/>
            <person name="Ludwig-Muller J."/>
            <person name="Dixelius C."/>
        </authorList>
    </citation>
    <scope>NUCLEOTIDE SEQUENCE</scope>
    <source>
        <tissue evidence="5">Potato root galls</tissue>
    </source>
</reference>
<accession>A0A0H5R0E8</accession>
<feature type="repeat" description="ANK" evidence="3">
    <location>
        <begin position="167"/>
        <end position="193"/>
    </location>
</feature>
<dbReference type="SUPFAM" id="SSF48403">
    <property type="entry name" value="Ankyrin repeat"/>
    <property type="match status" value="1"/>
</dbReference>
<dbReference type="SMART" id="SM00248">
    <property type="entry name" value="ANK"/>
    <property type="match status" value="3"/>
</dbReference>
<dbReference type="InterPro" id="IPR002110">
    <property type="entry name" value="Ankyrin_rpt"/>
</dbReference>
<feature type="non-terminal residue" evidence="5">
    <location>
        <position position="1"/>
    </location>
</feature>
<feature type="chain" id="PRO_5005223821" evidence="4">
    <location>
        <begin position="23"/>
        <end position="215"/>
    </location>
</feature>
<name>A0A0H5R0E8_9EUKA</name>